<gene>
    <name evidence="1" type="ORF">Cantr_01650</name>
</gene>
<reference evidence="1 2" key="1">
    <citation type="submission" date="2018-06" db="EMBL/GenBank/DDBJ databases">
        <title>Whole genome sequencing of Candida tropicalis (genome annotated by CSBL at Korea University).</title>
        <authorList>
            <person name="Ahn J."/>
        </authorList>
    </citation>
    <scope>NUCLEOTIDE SEQUENCE [LARGE SCALE GENOMIC DNA]</scope>
    <source>
        <strain evidence="1 2">ATCC 20962</strain>
    </source>
</reference>
<dbReference type="OrthoDB" id="10344592at2759"/>
<organism evidence="1 2">
    <name type="scientific">Candida viswanathii</name>
    <dbReference type="NCBI Taxonomy" id="5486"/>
    <lineage>
        <taxon>Eukaryota</taxon>
        <taxon>Fungi</taxon>
        <taxon>Dikarya</taxon>
        <taxon>Ascomycota</taxon>
        <taxon>Saccharomycotina</taxon>
        <taxon>Pichiomycetes</taxon>
        <taxon>Debaryomycetaceae</taxon>
        <taxon>Candida/Lodderomyces clade</taxon>
        <taxon>Candida</taxon>
    </lineage>
</organism>
<name>A0A367YM14_9ASCO</name>
<sequence>MNLFDLPLEILLKIVKYYQQESHEQHAKIISQLHVFLKDWCYYQLKTPRELGKERIWSYKEMCESRDRHTHKDVGLLSTEIDHVEYFVKLNETGYTVYYPDLLLVKNKICLLMQGNQYLLSIRKRRPYFVKDVRCLGRKASLSIFQLDKLWAIPDGLIKLKIHSISCMDHINLTNAQGLRELKLSFAESYNMFPTWIAGGLPCLKRLKISFKVHELRHQSWSSMMHRVPNISCLEVECANLKFYNIMRCLGEKAVHFIKFTMHQQHYTVQELHRTLKKAVKPDGSYVLDLV</sequence>
<protein>
    <submittedName>
        <fullName evidence="1">Uncharacterized protein</fullName>
    </submittedName>
</protein>
<accession>A0A367YM14</accession>
<dbReference type="AlphaFoldDB" id="A0A367YM14"/>
<comment type="caution">
    <text evidence="1">The sequence shown here is derived from an EMBL/GenBank/DDBJ whole genome shotgun (WGS) entry which is preliminary data.</text>
</comment>
<evidence type="ECO:0000313" key="1">
    <source>
        <dbReference type="EMBL" id="RCK66061.1"/>
    </source>
</evidence>
<keyword evidence="2" id="KW-1185">Reference proteome</keyword>
<proteinExistence type="predicted"/>
<dbReference type="Proteomes" id="UP000253472">
    <property type="component" value="Unassembled WGS sequence"/>
</dbReference>
<evidence type="ECO:0000313" key="2">
    <source>
        <dbReference type="Proteomes" id="UP000253472"/>
    </source>
</evidence>
<dbReference type="EMBL" id="QLNQ01000018">
    <property type="protein sequence ID" value="RCK66061.1"/>
    <property type="molecule type" value="Genomic_DNA"/>
</dbReference>